<dbReference type="Pfam" id="PF00589">
    <property type="entry name" value="Phage_integrase"/>
    <property type="match status" value="1"/>
</dbReference>
<dbReference type="CDD" id="cd00796">
    <property type="entry name" value="INT_Rci_Hp1_C"/>
    <property type="match status" value="1"/>
</dbReference>
<keyword evidence="2 4" id="KW-0238">DNA-binding</keyword>
<dbReference type="InterPro" id="IPR044068">
    <property type="entry name" value="CB"/>
</dbReference>
<organism evidence="7">
    <name type="scientific">Leptospirillum ferriphilum</name>
    <dbReference type="NCBI Taxonomy" id="178606"/>
    <lineage>
        <taxon>Bacteria</taxon>
        <taxon>Pseudomonadati</taxon>
        <taxon>Nitrospirota</taxon>
        <taxon>Nitrospiria</taxon>
        <taxon>Nitrospirales</taxon>
        <taxon>Nitrospiraceae</taxon>
        <taxon>Leptospirillum</taxon>
    </lineage>
</organism>
<feature type="domain" description="Core-binding (CB)" evidence="6">
    <location>
        <begin position="59"/>
        <end position="139"/>
    </location>
</feature>
<dbReference type="Gene3D" id="1.10.443.10">
    <property type="entry name" value="Intergrase catalytic core"/>
    <property type="match status" value="1"/>
</dbReference>
<dbReference type="PROSITE" id="PS51898">
    <property type="entry name" value="TYR_RECOMBINASE"/>
    <property type="match status" value="1"/>
</dbReference>
<keyword evidence="3" id="KW-0233">DNA recombination</keyword>
<evidence type="ECO:0000256" key="1">
    <source>
        <dbReference type="ARBA" id="ARBA00022908"/>
    </source>
</evidence>
<evidence type="ECO:0000256" key="4">
    <source>
        <dbReference type="PROSITE-ProRule" id="PRU01248"/>
    </source>
</evidence>
<protein>
    <submittedName>
        <fullName evidence="7">Site-specific integrase</fullName>
    </submittedName>
</protein>
<dbReference type="GO" id="GO:0015074">
    <property type="term" value="P:DNA integration"/>
    <property type="evidence" value="ECO:0007669"/>
    <property type="project" value="UniProtKB-KW"/>
</dbReference>
<accession>A0A7C3LTR9</accession>
<dbReference type="PROSITE" id="PS51900">
    <property type="entry name" value="CB"/>
    <property type="match status" value="1"/>
</dbReference>
<gene>
    <name evidence="7" type="ORF">ENX03_10890</name>
</gene>
<proteinExistence type="predicted"/>
<dbReference type="InterPro" id="IPR002104">
    <property type="entry name" value="Integrase_catalytic"/>
</dbReference>
<dbReference type="InterPro" id="IPR013762">
    <property type="entry name" value="Integrase-like_cat_sf"/>
</dbReference>
<dbReference type="GO" id="GO:0006310">
    <property type="term" value="P:DNA recombination"/>
    <property type="evidence" value="ECO:0007669"/>
    <property type="project" value="UniProtKB-KW"/>
</dbReference>
<evidence type="ECO:0000313" key="7">
    <source>
        <dbReference type="EMBL" id="HFT94405.1"/>
    </source>
</evidence>
<dbReference type="InterPro" id="IPR011010">
    <property type="entry name" value="DNA_brk_join_enz"/>
</dbReference>
<evidence type="ECO:0000259" key="6">
    <source>
        <dbReference type="PROSITE" id="PS51900"/>
    </source>
</evidence>
<dbReference type="EMBL" id="DTMM01000234">
    <property type="protein sequence ID" value="HFT94405.1"/>
    <property type="molecule type" value="Genomic_DNA"/>
</dbReference>
<comment type="caution">
    <text evidence="7">The sequence shown here is derived from an EMBL/GenBank/DDBJ whole genome shotgun (WGS) entry which is preliminary data.</text>
</comment>
<evidence type="ECO:0000256" key="3">
    <source>
        <dbReference type="ARBA" id="ARBA00023172"/>
    </source>
</evidence>
<dbReference type="PANTHER" id="PTHR30349">
    <property type="entry name" value="PHAGE INTEGRASE-RELATED"/>
    <property type="match status" value="1"/>
</dbReference>
<dbReference type="InterPro" id="IPR050090">
    <property type="entry name" value="Tyrosine_recombinase_XerCD"/>
</dbReference>
<dbReference type="AlphaFoldDB" id="A0A7C3LTR9"/>
<dbReference type="GO" id="GO:0003677">
    <property type="term" value="F:DNA binding"/>
    <property type="evidence" value="ECO:0007669"/>
    <property type="project" value="UniProtKB-UniRule"/>
</dbReference>
<dbReference type="SUPFAM" id="SSF56349">
    <property type="entry name" value="DNA breaking-rejoining enzymes"/>
    <property type="match status" value="1"/>
</dbReference>
<reference evidence="7" key="1">
    <citation type="journal article" date="2020" name="mSystems">
        <title>Genome- and Community-Level Interaction Insights into Carbon Utilization and Element Cycling Functions of Hydrothermarchaeota in Hydrothermal Sediment.</title>
        <authorList>
            <person name="Zhou Z."/>
            <person name="Liu Y."/>
            <person name="Xu W."/>
            <person name="Pan J."/>
            <person name="Luo Z.H."/>
            <person name="Li M."/>
        </authorList>
    </citation>
    <scope>NUCLEOTIDE SEQUENCE [LARGE SCALE GENOMIC DNA]</scope>
    <source>
        <strain evidence="7">SpSt-902</strain>
    </source>
</reference>
<feature type="domain" description="Tyr recombinase" evidence="5">
    <location>
        <begin position="158"/>
        <end position="343"/>
    </location>
</feature>
<keyword evidence="1" id="KW-0229">DNA integration</keyword>
<name>A0A7C3LTR9_9BACT</name>
<sequence length="343" mass="39453">MADIRKRGPYQWQVRVRKKGYPSQTRTFNTKAGAEAWAATTESEMARGIFVSRKEAENTTLSEAIDRYIAEVIPAKKQQRREKNRAIALQRYSLAKYSLASIQGKEIASFRDMREKGGASPNTIRLDLALISHLFSTAIKEWGMTGLINPVQQIRKPKLPQGRDRRLRHGELERIIKASESPLLGELVRFALETAMRRSELARMVWNLVDLKKRTVTLPETKNGEKRIVPLSPEAVRILERIPRRLDGEVWGMEPDSITQAFLRSVSRARAVYEKECEEKGTKLDPAFLVDLTFHDLRHEATSRLFEKGFNLMEVATITGHKTLQMLKRYTHLRAEDLAERMR</sequence>
<evidence type="ECO:0000259" key="5">
    <source>
        <dbReference type="PROSITE" id="PS51898"/>
    </source>
</evidence>
<dbReference type="InterPro" id="IPR010998">
    <property type="entry name" value="Integrase_recombinase_N"/>
</dbReference>
<dbReference type="PANTHER" id="PTHR30349:SF94">
    <property type="entry name" value="INTEGRASE_RECOMBINASE HI_1414-RELATED"/>
    <property type="match status" value="1"/>
</dbReference>
<dbReference type="Gene3D" id="1.10.150.130">
    <property type="match status" value="1"/>
</dbReference>
<evidence type="ECO:0000256" key="2">
    <source>
        <dbReference type="ARBA" id="ARBA00023125"/>
    </source>
</evidence>